<reference evidence="4 5" key="1">
    <citation type="submission" date="2017-02" db="EMBL/GenBank/DDBJ databases">
        <authorList>
            <person name="Peterson S.W."/>
        </authorList>
    </citation>
    <scope>NUCLEOTIDE SEQUENCE [LARGE SCALE GENOMIC DNA]</scope>
    <source>
        <strain evidence="4 5">CECT 9027</strain>
    </source>
</reference>
<dbReference type="InterPro" id="IPR020845">
    <property type="entry name" value="AMP-binding_CS"/>
</dbReference>
<dbReference type="Gene3D" id="3.40.50.12780">
    <property type="entry name" value="N-terminal domain of ligase-like"/>
    <property type="match status" value="1"/>
</dbReference>
<evidence type="ECO:0000256" key="2">
    <source>
        <dbReference type="ARBA" id="ARBA00022840"/>
    </source>
</evidence>
<dbReference type="RefSeq" id="WP_077315651.1">
    <property type="nucleotide sequence ID" value="NZ_AP024887.1"/>
</dbReference>
<dbReference type="AlphaFoldDB" id="A0A1R4B8L1"/>
<dbReference type="InterPro" id="IPR042099">
    <property type="entry name" value="ANL_N_sf"/>
</dbReference>
<dbReference type="STRING" id="1918946.VPAL9027_03291"/>
<dbReference type="GO" id="GO:0016020">
    <property type="term" value="C:membrane"/>
    <property type="evidence" value="ECO:0007669"/>
    <property type="project" value="TreeGrafter"/>
</dbReference>
<accession>A0A1R4B8L1</accession>
<dbReference type="OrthoDB" id="9803968at2"/>
<protein>
    <submittedName>
        <fullName evidence="4">Long-chain-fatty-acid--CoA ligase FadD15</fullName>
        <ecNumber evidence="4">6.2.1.3</ecNumber>
    </submittedName>
</protein>
<dbReference type="Pfam" id="PF00501">
    <property type="entry name" value="AMP-binding"/>
    <property type="match status" value="1"/>
</dbReference>
<organism evidence="4 5">
    <name type="scientific">Vibrio palustris</name>
    <dbReference type="NCBI Taxonomy" id="1918946"/>
    <lineage>
        <taxon>Bacteria</taxon>
        <taxon>Pseudomonadati</taxon>
        <taxon>Pseudomonadota</taxon>
        <taxon>Gammaproteobacteria</taxon>
        <taxon>Vibrionales</taxon>
        <taxon>Vibrionaceae</taxon>
        <taxon>Vibrio</taxon>
    </lineage>
</organism>
<dbReference type="Pfam" id="PF23562">
    <property type="entry name" value="AMP-binding_C_3"/>
    <property type="match status" value="1"/>
</dbReference>
<dbReference type="PROSITE" id="PS00455">
    <property type="entry name" value="AMP_BINDING"/>
    <property type="match status" value="1"/>
</dbReference>
<evidence type="ECO:0000256" key="1">
    <source>
        <dbReference type="ARBA" id="ARBA00022741"/>
    </source>
</evidence>
<gene>
    <name evidence="4" type="ORF">VPAL9027_03291</name>
</gene>
<dbReference type="SUPFAM" id="SSF56801">
    <property type="entry name" value="Acetyl-CoA synthetase-like"/>
    <property type="match status" value="1"/>
</dbReference>
<dbReference type="GO" id="GO:0005524">
    <property type="term" value="F:ATP binding"/>
    <property type="evidence" value="ECO:0007669"/>
    <property type="project" value="UniProtKB-KW"/>
</dbReference>
<keyword evidence="1" id="KW-0547">Nucleotide-binding</keyword>
<dbReference type="InterPro" id="IPR000873">
    <property type="entry name" value="AMP-dep_synth/lig_dom"/>
</dbReference>
<dbReference type="PANTHER" id="PTHR43272">
    <property type="entry name" value="LONG-CHAIN-FATTY-ACID--COA LIGASE"/>
    <property type="match status" value="1"/>
</dbReference>
<dbReference type="CDD" id="cd05907">
    <property type="entry name" value="VL_LC_FACS_like"/>
    <property type="match status" value="1"/>
</dbReference>
<dbReference type="EMBL" id="FUFT01000012">
    <property type="protein sequence ID" value="SJL85260.1"/>
    <property type="molecule type" value="Genomic_DNA"/>
</dbReference>
<keyword evidence="2" id="KW-0067">ATP-binding</keyword>
<evidence type="ECO:0000313" key="4">
    <source>
        <dbReference type="EMBL" id="SJL85260.1"/>
    </source>
</evidence>
<dbReference type="Proteomes" id="UP000189475">
    <property type="component" value="Unassembled WGS sequence"/>
</dbReference>
<dbReference type="EC" id="6.2.1.3" evidence="4"/>
<feature type="domain" description="AMP-dependent synthetase/ligase" evidence="3">
    <location>
        <begin position="17"/>
        <end position="424"/>
    </location>
</feature>
<evidence type="ECO:0000313" key="5">
    <source>
        <dbReference type="Proteomes" id="UP000189475"/>
    </source>
</evidence>
<dbReference type="PANTHER" id="PTHR43272:SF33">
    <property type="entry name" value="AMP-BINDING DOMAIN-CONTAINING PROTEIN-RELATED"/>
    <property type="match status" value="1"/>
</dbReference>
<evidence type="ECO:0000259" key="3">
    <source>
        <dbReference type="Pfam" id="PF00501"/>
    </source>
</evidence>
<name>A0A1R4B8L1_9VIBR</name>
<keyword evidence="5" id="KW-1185">Reference proteome</keyword>
<dbReference type="GO" id="GO:0004467">
    <property type="term" value="F:long-chain fatty acid-CoA ligase activity"/>
    <property type="evidence" value="ECO:0007669"/>
    <property type="project" value="UniProtKB-EC"/>
</dbReference>
<sequence length="596" mass="67385">MTEIDFHIVKKIRQNVRECAEQGAMQYSSEHVWHELSWAQMGAQIDSVSFALISAGIQVQDKVGIMASNTPRWTIIDLAAMQVRGVVVPIYPTSPVSQAAYITNNADIKIMFVNGQEQLNMMVELFSNLPILERIVVMGDDLELPDVDYVQTWQAFIEMGQSLTQAALDERLDSLQREDLFTLIYTSGTTGEPKGVMLNHHNLNAQLVGHDQKVNTSSGDVSLCFLPLSHVFERAWSLYVLYKGAKNCYLHDVRAVRDALEQVAPNVMCAVPRFYEKIYSAIHDKVSQSSWIKRHLFRWAVRVGKQVSSAKQQQRNPSAWLALNYALADRLVLKKLRNLLGGRMRLMPCGGAKLEAEVGRFFHAIGINVKLGYGMTETTATISCWPDNTFDAESIGDVMPNVDVKIGADNEILVKGSIVMQGYYKLPDATKQAFDEQGYFKTGDVGHLGDDGTLFITDRLKELMKTSGGKYIAPQRIEGKLGQDHFIEQVAVIADTRKFVSALIVPCYDSLENYAKSLNIRYHDRLDLLKHHKIIELFDQRLEQLQTELAGFERVKRFTLLPKEFSLDLGELTPTLKLRRKVIQHHYATEINAMYH</sequence>
<proteinExistence type="predicted"/>
<keyword evidence="4" id="KW-0436">Ligase</keyword>